<dbReference type="Pfam" id="PF08401">
    <property type="entry name" value="ArdcN"/>
    <property type="match status" value="1"/>
</dbReference>
<protein>
    <submittedName>
        <fullName evidence="3">Antirestriction protein</fullName>
    </submittedName>
</protein>
<dbReference type="InterPro" id="IPR017113">
    <property type="entry name" value="Antirestriction_ArdC"/>
</dbReference>
<keyword evidence="4" id="KW-1185">Reference proteome</keyword>
<evidence type="ECO:0000259" key="2">
    <source>
        <dbReference type="Pfam" id="PF18818"/>
    </source>
</evidence>
<accession>A0A1X4XYE0</accession>
<sequence>MSKVYEIVTNQIINALEKGTVPWASPYVAGVKHQNLITKIPYHGVNIMLLGLVAQANGYQYPLWLTYNQAKQKGWHVKKGAKTAMVTFFKMYQPKIKDMADDDIADDDIAEEEETTKSIPVLRYYNVFNIAELDECDEIVNKKATETCKVVAISDLEKEYKIFLHTYISKEKIEYIENEINGLVSAYNPVKDRIRMSNVKPENFLQVLSHEVIHSTGHPKRLNRFAIDKFAETEEYSAEELVAEIGSCMMMAQAGLQPNIENSASYCNGWAEFLRDKKKAIVSASAKAEKACDFVVKVAGIKKLKEAV</sequence>
<dbReference type="GO" id="GO:0003697">
    <property type="term" value="F:single-stranded DNA binding"/>
    <property type="evidence" value="ECO:0007669"/>
    <property type="project" value="InterPro"/>
</dbReference>
<dbReference type="STRING" id="1562698.DESAMIL20_639"/>
<evidence type="ECO:0000313" key="3">
    <source>
        <dbReference type="EMBL" id="OSS42524.1"/>
    </source>
</evidence>
<dbReference type="Pfam" id="PF18818">
    <property type="entry name" value="MPTase-PolyVal"/>
    <property type="match status" value="1"/>
</dbReference>
<dbReference type="AlphaFoldDB" id="A0A1X4XYE0"/>
<organism evidence="3 4">
    <name type="scientific">Desulfurella amilsii</name>
    <dbReference type="NCBI Taxonomy" id="1562698"/>
    <lineage>
        <taxon>Bacteria</taxon>
        <taxon>Pseudomonadati</taxon>
        <taxon>Campylobacterota</taxon>
        <taxon>Desulfurellia</taxon>
        <taxon>Desulfurellales</taxon>
        <taxon>Desulfurellaceae</taxon>
        <taxon>Desulfurella</taxon>
    </lineage>
</organism>
<dbReference type="PIRSF" id="PIRSF037112">
    <property type="entry name" value="Antirestriction_ArdC"/>
    <property type="match status" value="1"/>
</dbReference>
<dbReference type="OrthoDB" id="9792687at2"/>
<dbReference type="InterPro" id="IPR013610">
    <property type="entry name" value="ArdC_N"/>
</dbReference>
<dbReference type="Proteomes" id="UP000194141">
    <property type="component" value="Unassembled WGS sequence"/>
</dbReference>
<comment type="caution">
    <text evidence="3">The sequence shown here is derived from an EMBL/GenBank/DDBJ whole genome shotgun (WGS) entry which is preliminary data.</text>
</comment>
<gene>
    <name evidence="3" type="ORF">DESAMIL20_639</name>
</gene>
<name>A0A1X4XYE0_9BACT</name>
<dbReference type="EMBL" id="MDSU01000015">
    <property type="protein sequence ID" value="OSS42524.1"/>
    <property type="molecule type" value="Genomic_DNA"/>
</dbReference>
<proteinExistence type="predicted"/>
<dbReference type="RefSeq" id="WP_158090499.1">
    <property type="nucleotide sequence ID" value="NZ_MDSU01000015.1"/>
</dbReference>
<evidence type="ECO:0000313" key="4">
    <source>
        <dbReference type="Proteomes" id="UP000194141"/>
    </source>
</evidence>
<dbReference type="InterPro" id="IPR041459">
    <property type="entry name" value="MPTase-PolyVal"/>
</dbReference>
<feature type="domain" description="Polyvalent protein metallopeptidase" evidence="2">
    <location>
        <begin position="182"/>
        <end position="286"/>
    </location>
</feature>
<feature type="domain" description="N-terminal" evidence="1">
    <location>
        <begin position="3"/>
        <end position="128"/>
    </location>
</feature>
<evidence type="ECO:0000259" key="1">
    <source>
        <dbReference type="Pfam" id="PF08401"/>
    </source>
</evidence>
<reference evidence="3 4" key="1">
    <citation type="journal article" date="2017" name="Front. Microbiol.">
        <title>Genome Sequence of Desulfurella amilsii Strain TR1 and Comparative Genomics of Desulfurellaceae Family.</title>
        <authorList>
            <person name="Florentino A.P."/>
            <person name="Stams A.J."/>
            <person name="Sanchez-Andrea I."/>
        </authorList>
    </citation>
    <scope>NUCLEOTIDE SEQUENCE [LARGE SCALE GENOMIC DNA]</scope>
    <source>
        <strain evidence="3 4">TR1</strain>
    </source>
</reference>